<evidence type="ECO:0000313" key="3">
    <source>
        <dbReference type="Proteomes" id="UP000011173"/>
    </source>
</evidence>
<reference evidence="2 3" key="1">
    <citation type="journal article" date="2013" name="Genome Biol. Evol.">
        <title>Genomic makeup of the marine flavobacterium Nonlabens (Donghaeana) dokdonensis DSW-6 and identification of a novel class of rhodopsins.</title>
        <authorList>
            <person name="Kwon S.K."/>
            <person name="Kim B.K."/>
            <person name="Song J.Y."/>
            <person name="Kwak M.J."/>
            <person name="Lee C.H."/>
            <person name="Yoon J.H."/>
            <person name="Oh T.K."/>
            <person name="Kim J.F."/>
        </authorList>
    </citation>
    <scope>NUCLEOTIDE SEQUENCE [LARGE SCALE GENOMIC DNA]</scope>
    <source>
        <strain evidence="3">DSM 17205 / KCTC 12402 / DSW-6</strain>
    </source>
</reference>
<dbReference type="KEGG" id="ndo:DDD_0084"/>
<protein>
    <submittedName>
        <fullName evidence="2">Uncharacterized protein</fullName>
    </submittedName>
</protein>
<dbReference type="PATRIC" id="fig|592029.3.peg.83"/>
<dbReference type="HOGENOM" id="CLU_2936998_0_0_10"/>
<dbReference type="EMBL" id="CP001397">
    <property type="protein sequence ID" value="AGC75211.1"/>
    <property type="molecule type" value="Genomic_DNA"/>
</dbReference>
<sequence length="60" mass="6565">MKAISLYTSINGCENGVFQNINNNPESKTDLSGFPLKKKAKTNANNIRPTTSDNLPVNQL</sequence>
<dbReference type="Proteomes" id="UP000011173">
    <property type="component" value="Chromosome"/>
</dbReference>
<name>L7W5Z3_NONDD</name>
<accession>L7W5Z3</accession>
<organism evidence="2 3">
    <name type="scientific">Nonlabens dokdonensis (strain DSM 17205 / KCTC 12402 / DSW-6)</name>
    <name type="common">Donghaeana dokdonensis</name>
    <dbReference type="NCBI Taxonomy" id="592029"/>
    <lineage>
        <taxon>Bacteria</taxon>
        <taxon>Pseudomonadati</taxon>
        <taxon>Bacteroidota</taxon>
        <taxon>Flavobacteriia</taxon>
        <taxon>Flavobacteriales</taxon>
        <taxon>Flavobacteriaceae</taxon>
        <taxon>Nonlabens</taxon>
    </lineage>
</organism>
<dbReference type="AlphaFoldDB" id="L7W5Z3"/>
<evidence type="ECO:0000256" key="1">
    <source>
        <dbReference type="SAM" id="MobiDB-lite"/>
    </source>
</evidence>
<feature type="region of interest" description="Disordered" evidence="1">
    <location>
        <begin position="39"/>
        <end position="60"/>
    </location>
</feature>
<evidence type="ECO:0000313" key="2">
    <source>
        <dbReference type="EMBL" id="AGC75211.1"/>
    </source>
</evidence>
<proteinExistence type="predicted"/>
<gene>
    <name evidence="2" type="ordered locus">DDD_0084</name>
</gene>
<feature type="compositionally biased region" description="Polar residues" evidence="1">
    <location>
        <begin position="42"/>
        <end position="60"/>
    </location>
</feature>